<dbReference type="EMBL" id="BAAAOS010000022">
    <property type="protein sequence ID" value="GAA1582556.1"/>
    <property type="molecule type" value="Genomic_DNA"/>
</dbReference>
<comment type="caution">
    <text evidence="2">The sequence shown here is derived from an EMBL/GenBank/DDBJ whole genome shotgun (WGS) entry which is preliminary data.</text>
</comment>
<feature type="region of interest" description="Disordered" evidence="1">
    <location>
        <begin position="67"/>
        <end position="98"/>
    </location>
</feature>
<keyword evidence="3" id="KW-1185">Reference proteome</keyword>
<gene>
    <name evidence="2" type="ORF">GCM10009789_40400</name>
</gene>
<evidence type="ECO:0000313" key="2">
    <source>
        <dbReference type="EMBL" id="GAA1582556.1"/>
    </source>
</evidence>
<name>A0ABN2DPR5_9ACTN</name>
<dbReference type="Proteomes" id="UP001500393">
    <property type="component" value="Unassembled WGS sequence"/>
</dbReference>
<protein>
    <submittedName>
        <fullName evidence="2">Uncharacterized protein</fullName>
    </submittedName>
</protein>
<reference evidence="2 3" key="1">
    <citation type="journal article" date="2019" name="Int. J. Syst. Evol. Microbiol.">
        <title>The Global Catalogue of Microorganisms (GCM) 10K type strain sequencing project: providing services to taxonomists for standard genome sequencing and annotation.</title>
        <authorList>
            <consortium name="The Broad Institute Genomics Platform"/>
            <consortium name="The Broad Institute Genome Sequencing Center for Infectious Disease"/>
            <person name="Wu L."/>
            <person name="Ma J."/>
        </authorList>
    </citation>
    <scope>NUCLEOTIDE SEQUENCE [LARGE SCALE GENOMIC DNA]</scope>
    <source>
        <strain evidence="2 3">JCM 14969</strain>
    </source>
</reference>
<organism evidence="2 3">
    <name type="scientific">Kribbella sancticallisti</name>
    <dbReference type="NCBI Taxonomy" id="460087"/>
    <lineage>
        <taxon>Bacteria</taxon>
        <taxon>Bacillati</taxon>
        <taxon>Actinomycetota</taxon>
        <taxon>Actinomycetes</taxon>
        <taxon>Propionibacteriales</taxon>
        <taxon>Kribbellaceae</taxon>
        <taxon>Kribbella</taxon>
    </lineage>
</organism>
<sequence length="120" mass="13094">MEVSDQCRSPWGGLREIGLGAYLPALSRHQSVGLLTLADALPDRRQAAARYGVDVFADLDEVLRSPVPATGRRARGSSQSTAPKAGRTPRLAGTTPRRATADPCWVTMVRYWTMVTQRIT</sequence>
<evidence type="ECO:0000256" key="1">
    <source>
        <dbReference type="SAM" id="MobiDB-lite"/>
    </source>
</evidence>
<proteinExistence type="predicted"/>
<evidence type="ECO:0000313" key="3">
    <source>
        <dbReference type="Proteomes" id="UP001500393"/>
    </source>
</evidence>
<dbReference type="Gene3D" id="3.40.50.720">
    <property type="entry name" value="NAD(P)-binding Rossmann-like Domain"/>
    <property type="match status" value="1"/>
</dbReference>
<accession>A0ABN2DPR5</accession>